<evidence type="ECO:0000259" key="2">
    <source>
        <dbReference type="Pfam" id="PF20233"/>
    </source>
</evidence>
<evidence type="ECO:0000256" key="1">
    <source>
        <dbReference type="SAM" id="MobiDB-lite"/>
    </source>
</evidence>
<dbReference type="Pfam" id="PF20233">
    <property type="entry name" value="DUF6590"/>
    <property type="match status" value="1"/>
</dbReference>
<feature type="domain" description="DUF6590" evidence="2">
    <location>
        <begin position="489"/>
        <end position="646"/>
    </location>
</feature>
<protein>
    <recommendedName>
        <fullName evidence="2">DUF6590 domain-containing protein</fullName>
    </recommendedName>
</protein>
<dbReference type="InterPro" id="IPR046497">
    <property type="entry name" value="DUF6590"/>
</dbReference>
<gene>
    <name evidence="3" type="ORF">B0A48_18163</name>
</gene>
<comment type="caution">
    <text evidence="3">The sequence shown here is derived from an EMBL/GenBank/DDBJ whole genome shotgun (WGS) entry which is preliminary data.</text>
</comment>
<proteinExistence type="predicted"/>
<dbReference type="AlphaFoldDB" id="A0A1V8S9J2"/>
<keyword evidence="4" id="KW-1185">Reference proteome</keyword>
<evidence type="ECO:0000313" key="4">
    <source>
        <dbReference type="Proteomes" id="UP000192596"/>
    </source>
</evidence>
<feature type="region of interest" description="Disordered" evidence="1">
    <location>
        <begin position="402"/>
        <end position="436"/>
    </location>
</feature>
<feature type="compositionally biased region" description="Polar residues" evidence="1">
    <location>
        <begin position="422"/>
        <end position="436"/>
    </location>
</feature>
<name>A0A1V8S9J2_9PEZI</name>
<dbReference type="EMBL" id="NAJO01000077">
    <property type="protein sequence ID" value="OQN95878.1"/>
    <property type="molecule type" value="Genomic_DNA"/>
</dbReference>
<organism evidence="3 4">
    <name type="scientific">Cryoendolithus antarcticus</name>
    <dbReference type="NCBI Taxonomy" id="1507870"/>
    <lineage>
        <taxon>Eukaryota</taxon>
        <taxon>Fungi</taxon>
        <taxon>Dikarya</taxon>
        <taxon>Ascomycota</taxon>
        <taxon>Pezizomycotina</taxon>
        <taxon>Dothideomycetes</taxon>
        <taxon>Dothideomycetidae</taxon>
        <taxon>Cladosporiales</taxon>
        <taxon>Cladosporiaceae</taxon>
        <taxon>Cryoendolithus</taxon>
    </lineage>
</organism>
<accession>A0A1V8S9J2</accession>
<evidence type="ECO:0000313" key="3">
    <source>
        <dbReference type="EMBL" id="OQN95878.1"/>
    </source>
</evidence>
<dbReference type="InParanoid" id="A0A1V8S9J2"/>
<dbReference type="Proteomes" id="UP000192596">
    <property type="component" value="Unassembled WGS sequence"/>
</dbReference>
<sequence length="692" mass="75888">MDIDIDIDPWLERSLLEIRLKLARYIRELQRTHDDFGRKMLDGWIFHMALLDQFRTAVLALQSSSTNGPGVFLAAIVAHIDDLIDIHADDSDIGTGDAVVEPPERLGSDAFHKDLTDSLAAVDLSAQYSEESRVDAHPRSGQLTTLRSHDIVVRLLFDTLRQASKLTDRKIWLCPLHADAAHCSSRELQEHLMDGTHGISEEQAKILVTHAVTRPMSENDNAWEPNCDAGLIDARGSGQVMNGVAAIVVDFCLAADTVQQAILLRSREDRSEGKNDRLVELRQLHELLTQASLQCRQHCHNGQKQLGVAFEVGDDIAFQDLYNVHRGLSRQFEDIATLSPGGIMSLTHHRNMCSVTQSGHYEAVQAIIQLMARVSAAAAPEPLPSTTVDTAGPLHAWLSSVRQHDPAGSRRNAAPVQPAGNHGTQSRRGGQTKSVASSASTVFSEPFVGVSSATSVTSADPISLVSGADRSRSVMTIPGYRSQGKGTMFFSPGRVFEMVQTEIAGYPARASGLTGRNVSVDVFGQPLISKRRALISVHADATSCRAVPITSYNGQGVSKFGVVKAYHCIVHTSKVPPDPLAVEAPDVARQEEPMQPYAIRIDADPAAGWMLHETSRLNLGDEQRVEHYTGVKNLGRVNRASMPYLELQLRRVRELRYPHPTKDFGVEEALLILSRMGLPYRAVQQQLATLRN</sequence>
<reference evidence="4" key="1">
    <citation type="submission" date="2017-03" db="EMBL/GenBank/DDBJ databases">
        <title>Genomes of endolithic fungi from Antarctica.</title>
        <authorList>
            <person name="Coleine C."/>
            <person name="Masonjones S."/>
            <person name="Stajich J.E."/>
        </authorList>
    </citation>
    <scope>NUCLEOTIDE SEQUENCE [LARGE SCALE GENOMIC DNA]</scope>
    <source>
        <strain evidence="4">CCFEE 5527</strain>
    </source>
</reference>
<dbReference type="OrthoDB" id="3559580at2759"/>